<keyword evidence="7" id="KW-1133">Transmembrane helix</keyword>
<reference evidence="12 13" key="1">
    <citation type="submission" date="2020-10" db="EMBL/GenBank/DDBJ databases">
        <title>The Coptis chinensis genome and diversification of protoberbering-type alkaloids.</title>
        <authorList>
            <person name="Wang B."/>
            <person name="Shu S."/>
            <person name="Song C."/>
            <person name="Liu Y."/>
        </authorList>
    </citation>
    <scope>NUCLEOTIDE SEQUENCE [LARGE SCALE GENOMIC DNA]</scope>
    <source>
        <strain evidence="12">HL-2020</strain>
        <tissue evidence="12">Leaf</tissue>
    </source>
</reference>
<dbReference type="InterPro" id="IPR001611">
    <property type="entry name" value="Leu-rich_rpt"/>
</dbReference>
<evidence type="ECO:0000256" key="1">
    <source>
        <dbReference type="ARBA" id="ARBA00004167"/>
    </source>
</evidence>
<keyword evidence="6" id="KW-0677">Repeat</keyword>
<comment type="subcellular location">
    <subcellularLocation>
        <location evidence="2">Cell envelope</location>
    </subcellularLocation>
    <subcellularLocation>
        <location evidence="1">Membrane</location>
        <topology evidence="1">Single-pass membrane protein</topology>
    </subcellularLocation>
</comment>
<keyword evidence="13" id="KW-1185">Reference proteome</keyword>
<proteinExistence type="inferred from homology"/>
<keyword evidence="5 10" id="KW-0732">Signal</keyword>
<dbReference type="Pfam" id="PF00560">
    <property type="entry name" value="LRR_1"/>
    <property type="match status" value="2"/>
</dbReference>
<feature type="chain" id="PRO_5032757294" description="Leucine-rich repeat-containing N-terminal plant-type domain-containing protein" evidence="10">
    <location>
        <begin position="21"/>
        <end position="198"/>
    </location>
</feature>
<dbReference type="Gene3D" id="3.80.10.10">
    <property type="entry name" value="Ribonuclease Inhibitor"/>
    <property type="match status" value="1"/>
</dbReference>
<dbReference type="PANTHER" id="PTHR48059">
    <property type="entry name" value="POLYGALACTURONASE INHIBITOR 1"/>
    <property type="match status" value="1"/>
</dbReference>
<dbReference type="EMBL" id="JADFTS010000001">
    <property type="protein sequence ID" value="KAF9624700.1"/>
    <property type="molecule type" value="Genomic_DNA"/>
</dbReference>
<dbReference type="SUPFAM" id="SSF52058">
    <property type="entry name" value="L domain-like"/>
    <property type="match status" value="1"/>
</dbReference>
<evidence type="ECO:0000256" key="5">
    <source>
        <dbReference type="ARBA" id="ARBA00022729"/>
    </source>
</evidence>
<evidence type="ECO:0000313" key="12">
    <source>
        <dbReference type="EMBL" id="KAF9624700.1"/>
    </source>
</evidence>
<feature type="signal peptide" evidence="10">
    <location>
        <begin position="1"/>
        <end position="20"/>
    </location>
</feature>
<evidence type="ECO:0000256" key="8">
    <source>
        <dbReference type="ARBA" id="ARBA00023136"/>
    </source>
</evidence>
<evidence type="ECO:0000256" key="7">
    <source>
        <dbReference type="ARBA" id="ARBA00022989"/>
    </source>
</evidence>
<keyword evidence="8" id="KW-0472">Membrane</keyword>
<keyword evidence="3" id="KW-0433">Leucine-rich repeat</keyword>
<evidence type="ECO:0000256" key="6">
    <source>
        <dbReference type="ARBA" id="ARBA00022737"/>
    </source>
</evidence>
<dbReference type="InterPro" id="IPR051848">
    <property type="entry name" value="PGIP"/>
</dbReference>
<dbReference type="Pfam" id="PF08263">
    <property type="entry name" value="LRRNT_2"/>
    <property type="match status" value="1"/>
</dbReference>
<dbReference type="InterPro" id="IPR032675">
    <property type="entry name" value="LRR_dom_sf"/>
</dbReference>
<evidence type="ECO:0000256" key="3">
    <source>
        <dbReference type="ARBA" id="ARBA00022614"/>
    </source>
</evidence>
<dbReference type="PANTHER" id="PTHR48059:SF12">
    <property type="entry name" value="POLYGALACTURONASE INHIBITOR 1-LIKE"/>
    <property type="match status" value="1"/>
</dbReference>
<name>A0A835M9W3_9MAGN</name>
<dbReference type="AlphaFoldDB" id="A0A835M9W3"/>
<evidence type="ECO:0000313" key="13">
    <source>
        <dbReference type="Proteomes" id="UP000631114"/>
    </source>
</evidence>
<accession>A0A835M9W3</accession>
<sequence length="198" mass="21766">MIKHLPLCILSLAAAGLLTAKWHNRGKSEGEKNTGVGIGSGRRQRWTIEQSMDALLEATSNKEDDIRCLQGFKNSLKDPQNRLASWNFINTTAGAVCKYDGVTCWSENEDRLIAIELLSMELGGEIPDSLQFCQSLQSLTLSGNGFSGSIPSQICEWLPFLVKLDLSNNDLSGPIPPELRDCEFLNALSLDTLVILQI</sequence>
<feature type="domain" description="Leucine-rich repeat-containing N-terminal plant-type" evidence="11">
    <location>
        <begin position="63"/>
        <end position="105"/>
    </location>
</feature>
<dbReference type="Proteomes" id="UP000631114">
    <property type="component" value="Unassembled WGS sequence"/>
</dbReference>
<comment type="similarity">
    <text evidence="9">Belongs to the polygalacturonase-inhibiting protein family.</text>
</comment>
<dbReference type="InterPro" id="IPR013210">
    <property type="entry name" value="LRR_N_plant-typ"/>
</dbReference>
<dbReference type="GO" id="GO:0016020">
    <property type="term" value="C:membrane"/>
    <property type="evidence" value="ECO:0007669"/>
    <property type="project" value="UniProtKB-SubCell"/>
</dbReference>
<organism evidence="12 13">
    <name type="scientific">Coptis chinensis</name>
    <dbReference type="NCBI Taxonomy" id="261450"/>
    <lineage>
        <taxon>Eukaryota</taxon>
        <taxon>Viridiplantae</taxon>
        <taxon>Streptophyta</taxon>
        <taxon>Embryophyta</taxon>
        <taxon>Tracheophyta</taxon>
        <taxon>Spermatophyta</taxon>
        <taxon>Magnoliopsida</taxon>
        <taxon>Ranunculales</taxon>
        <taxon>Ranunculaceae</taxon>
        <taxon>Coptidoideae</taxon>
        <taxon>Coptis</taxon>
    </lineage>
</organism>
<evidence type="ECO:0000256" key="4">
    <source>
        <dbReference type="ARBA" id="ARBA00022692"/>
    </source>
</evidence>
<evidence type="ECO:0000256" key="9">
    <source>
        <dbReference type="ARBA" id="ARBA00038043"/>
    </source>
</evidence>
<dbReference type="FunFam" id="3.80.10.10:FF:000129">
    <property type="entry name" value="Leucine-rich repeat receptor-like kinase"/>
    <property type="match status" value="1"/>
</dbReference>
<protein>
    <recommendedName>
        <fullName evidence="11">Leucine-rich repeat-containing N-terminal plant-type domain-containing protein</fullName>
    </recommendedName>
</protein>
<evidence type="ECO:0000256" key="10">
    <source>
        <dbReference type="SAM" id="SignalP"/>
    </source>
</evidence>
<gene>
    <name evidence="12" type="ORF">IFM89_012993</name>
</gene>
<keyword evidence="4" id="KW-0812">Transmembrane</keyword>
<dbReference type="OrthoDB" id="2151624at2759"/>
<evidence type="ECO:0000256" key="2">
    <source>
        <dbReference type="ARBA" id="ARBA00004196"/>
    </source>
</evidence>
<evidence type="ECO:0000259" key="11">
    <source>
        <dbReference type="Pfam" id="PF08263"/>
    </source>
</evidence>
<comment type="caution">
    <text evidence="12">The sequence shown here is derived from an EMBL/GenBank/DDBJ whole genome shotgun (WGS) entry which is preliminary data.</text>
</comment>